<feature type="region of interest" description="Disordered" evidence="1">
    <location>
        <begin position="65"/>
        <end position="100"/>
    </location>
</feature>
<dbReference type="EMBL" id="JAFJMO010000003">
    <property type="protein sequence ID" value="KAJ8282698.1"/>
    <property type="molecule type" value="Genomic_DNA"/>
</dbReference>
<keyword evidence="3" id="KW-1185">Reference proteome</keyword>
<dbReference type="AlphaFoldDB" id="A0A9Q1DVV1"/>
<protein>
    <submittedName>
        <fullName evidence="2">Uncharacterized protein</fullName>
    </submittedName>
</protein>
<proteinExistence type="predicted"/>
<accession>A0A9Q1DVV1</accession>
<feature type="compositionally biased region" description="Pro residues" evidence="1">
    <location>
        <begin position="1"/>
        <end position="11"/>
    </location>
</feature>
<evidence type="ECO:0000313" key="3">
    <source>
        <dbReference type="Proteomes" id="UP001152803"/>
    </source>
</evidence>
<gene>
    <name evidence="2" type="ORF">COCON_G00052170</name>
</gene>
<name>A0A9Q1DVV1_CONCO</name>
<reference evidence="2" key="1">
    <citation type="journal article" date="2023" name="Science">
        <title>Genome structures resolve the early diversification of teleost fishes.</title>
        <authorList>
            <person name="Parey E."/>
            <person name="Louis A."/>
            <person name="Montfort J."/>
            <person name="Bouchez O."/>
            <person name="Roques C."/>
            <person name="Iampietro C."/>
            <person name="Lluch J."/>
            <person name="Castinel A."/>
            <person name="Donnadieu C."/>
            <person name="Desvignes T."/>
            <person name="Floi Bucao C."/>
            <person name="Jouanno E."/>
            <person name="Wen M."/>
            <person name="Mejri S."/>
            <person name="Dirks R."/>
            <person name="Jansen H."/>
            <person name="Henkel C."/>
            <person name="Chen W.J."/>
            <person name="Zahm M."/>
            <person name="Cabau C."/>
            <person name="Klopp C."/>
            <person name="Thompson A.W."/>
            <person name="Robinson-Rechavi M."/>
            <person name="Braasch I."/>
            <person name="Lecointre G."/>
            <person name="Bobe J."/>
            <person name="Postlethwait J.H."/>
            <person name="Berthelot C."/>
            <person name="Roest Crollius H."/>
            <person name="Guiguen Y."/>
        </authorList>
    </citation>
    <scope>NUCLEOTIDE SEQUENCE</scope>
    <source>
        <strain evidence="2">Concon-B</strain>
    </source>
</reference>
<evidence type="ECO:0000256" key="1">
    <source>
        <dbReference type="SAM" id="MobiDB-lite"/>
    </source>
</evidence>
<feature type="compositionally biased region" description="Polar residues" evidence="1">
    <location>
        <begin position="76"/>
        <end position="90"/>
    </location>
</feature>
<dbReference type="Proteomes" id="UP001152803">
    <property type="component" value="Unassembled WGS sequence"/>
</dbReference>
<sequence>MMQHAPRPPSPSRQKQSLLGKAESESATEAASDHGSPAPAPSSVEKYAALLEHRWITLGKGDILGPRGSEGAQSLKGFQQTGLSAPTTAGTGPGWALDKQ</sequence>
<organism evidence="2 3">
    <name type="scientific">Conger conger</name>
    <name type="common">Conger eel</name>
    <name type="synonym">Muraena conger</name>
    <dbReference type="NCBI Taxonomy" id="82655"/>
    <lineage>
        <taxon>Eukaryota</taxon>
        <taxon>Metazoa</taxon>
        <taxon>Chordata</taxon>
        <taxon>Craniata</taxon>
        <taxon>Vertebrata</taxon>
        <taxon>Euteleostomi</taxon>
        <taxon>Actinopterygii</taxon>
        <taxon>Neopterygii</taxon>
        <taxon>Teleostei</taxon>
        <taxon>Anguilliformes</taxon>
        <taxon>Congridae</taxon>
        <taxon>Conger</taxon>
    </lineage>
</organism>
<feature type="region of interest" description="Disordered" evidence="1">
    <location>
        <begin position="1"/>
        <end position="45"/>
    </location>
</feature>
<evidence type="ECO:0000313" key="2">
    <source>
        <dbReference type="EMBL" id="KAJ8282698.1"/>
    </source>
</evidence>
<comment type="caution">
    <text evidence="2">The sequence shown here is derived from an EMBL/GenBank/DDBJ whole genome shotgun (WGS) entry which is preliminary data.</text>
</comment>